<dbReference type="Proteomes" id="UP000515450">
    <property type="component" value="Chromosome"/>
</dbReference>
<name>A0A7G5E513_9SPHI</name>
<accession>A0A7G5E513</accession>
<evidence type="ECO:0000313" key="1">
    <source>
        <dbReference type="EMBL" id="QMV69088.1"/>
    </source>
</evidence>
<keyword evidence="2" id="KW-1185">Reference proteome</keyword>
<dbReference type="AlphaFoldDB" id="A0A7G5E513"/>
<sequence>MDLPTGDRRTMSVEVKVQQRYDNEEGLCRYGMVETSFLNWFKFGLFLFS</sequence>
<organism evidence="1 2">
    <name type="scientific">Sphingobacterium paramultivorum</name>
    <dbReference type="NCBI Taxonomy" id="2886510"/>
    <lineage>
        <taxon>Bacteria</taxon>
        <taxon>Pseudomonadati</taxon>
        <taxon>Bacteroidota</taxon>
        <taxon>Sphingobacteriia</taxon>
        <taxon>Sphingobacteriales</taxon>
        <taxon>Sphingobacteriaceae</taxon>
        <taxon>Sphingobacterium</taxon>
    </lineage>
</organism>
<protein>
    <submittedName>
        <fullName evidence="1">Uncharacterized protein</fullName>
    </submittedName>
</protein>
<evidence type="ECO:0000313" key="2">
    <source>
        <dbReference type="Proteomes" id="UP000515450"/>
    </source>
</evidence>
<dbReference type="EMBL" id="CP058555">
    <property type="protein sequence ID" value="QMV69088.1"/>
    <property type="molecule type" value="Genomic_DNA"/>
</dbReference>
<proteinExistence type="predicted"/>
<reference evidence="1 2" key="1">
    <citation type="journal article" date="2020" name="G3 (Bethesda)">
        <title>CeMbio - The Caenorhabditis elegans Microbiome Resource.</title>
        <authorList>
            <person name="Dirksen P."/>
            <person name="Assie A."/>
            <person name="Zimmermann J."/>
            <person name="Zhang F."/>
            <person name="Tietje A.M."/>
            <person name="Marsh S.A."/>
            <person name="Felix M.A."/>
            <person name="Shapira M."/>
            <person name="Kaleta C."/>
            <person name="Schulenburg H."/>
            <person name="Samuel B."/>
        </authorList>
    </citation>
    <scope>NUCLEOTIDE SEQUENCE [LARGE SCALE GENOMIC DNA]</scope>
    <source>
        <strain evidence="1 2">BIGb0170</strain>
    </source>
</reference>
<gene>
    <name evidence="1" type="ORF">HS960_16080</name>
</gene>
<dbReference type="RefSeq" id="WP_159731948.1">
    <property type="nucleotide sequence ID" value="NZ_CP058555.1"/>
</dbReference>